<dbReference type="InterPro" id="IPR025997">
    <property type="entry name" value="SBP_2_dom"/>
</dbReference>
<evidence type="ECO:0000259" key="5">
    <source>
        <dbReference type="Pfam" id="PF13407"/>
    </source>
</evidence>
<dbReference type="SUPFAM" id="SSF53822">
    <property type="entry name" value="Periplasmic binding protein-like I"/>
    <property type="match status" value="1"/>
</dbReference>
<keyword evidence="4" id="KW-0732">Signal</keyword>
<accession>A0ABV1FJP3</accession>
<proteinExistence type="inferred from homology"/>
<comment type="caution">
    <text evidence="6">The sequence shown here is derived from an EMBL/GenBank/DDBJ whole genome shotgun (WGS) entry which is preliminary data.</text>
</comment>
<dbReference type="PANTHER" id="PTHR30036">
    <property type="entry name" value="D-XYLOSE-BINDING PERIPLASMIC PROTEIN"/>
    <property type="match status" value="1"/>
</dbReference>
<dbReference type="InterPro" id="IPR050555">
    <property type="entry name" value="Bact_Solute-Bind_Prot2"/>
</dbReference>
<comment type="similarity">
    <text evidence="2">Belongs to the bacterial solute-binding protein 2 family.</text>
</comment>
<dbReference type="PANTHER" id="PTHR30036:SF7">
    <property type="entry name" value="ABC TRANSPORTER PERIPLASMIC-BINDING PROTEIN YPHF"/>
    <property type="match status" value="1"/>
</dbReference>
<dbReference type="InterPro" id="IPR028082">
    <property type="entry name" value="Peripla_BP_I"/>
</dbReference>
<dbReference type="Proteomes" id="UP001438008">
    <property type="component" value="Unassembled WGS sequence"/>
</dbReference>
<evidence type="ECO:0000256" key="1">
    <source>
        <dbReference type="ARBA" id="ARBA00004196"/>
    </source>
</evidence>
<gene>
    <name evidence="6" type="ORF">WMO29_12380</name>
</gene>
<sequence>MKKRTIQKLWALGLSLAMVVGLTACGGGGSTETTTTDTTETTEATETTDTAEATPADDFDPSQYSVAICMDNMNHPVHRIVQLGFLKAAEALGYDNAKVIGTEGGDTSEAFAAAEAFAAEGGNGLLLWAGDSSCYNTIANVAAEGVIVGIPHFNHQQEDGSYPEGLAFNMACDPKLYGQQVAELMAKSLDGKEGSVALTQNTKNVTENAATDSFKATWDSLKGTYDLSKIKILDVQLEGGVVDQATAINLAIIQSNPDIIGAFGTTGNSPITWADAATKAGKKDGEIFIVGMDATEGNLDYLEAGKVQAIVAQPLYDEAYKTMEYLDTIFRGGTVPEWTDLEAPVVTKDGEGKNGLAYHRDIAKQVEEFFQ</sequence>
<evidence type="ECO:0000256" key="3">
    <source>
        <dbReference type="SAM" id="MobiDB-lite"/>
    </source>
</evidence>
<evidence type="ECO:0000313" key="6">
    <source>
        <dbReference type="EMBL" id="MEQ2473275.1"/>
    </source>
</evidence>
<dbReference type="RefSeq" id="WP_349165002.1">
    <property type="nucleotide sequence ID" value="NZ_JBBMFE010000012.1"/>
</dbReference>
<feature type="signal peptide" evidence="4">
    <location>
        <begin position="1"/>
        <end position="26"/>
    </location>
</feature>
<evidence type="ECO:0000313" key="7">
    <source>
        <dbReference type="Proteomes" id="UP001438008"/>
    </source>
</evidence>
<evidence type="ECO:0000256" key="4">
    <source>
        <dbReference type="SAM" id="SignalP"/>
    </source>
</evidence>
<dbReference type="EMBL" id="JBBMFE010000012">
    <property type="protein sequence ID" value="MEQ2473275.1"/>
    <property type="molecule type" value="Genomic_DNA"/>
</dbReference>
<reference evidence="6 7" key="1">
    <citation type="submission" date="2024-03" db="EMBL/GenBank/DDBJ databases">
        <title>Human intestinal bacterial collection.</title>
        <authorList>
            <person name="Pauvert C."/>
            <person name="Hitch T.C.A."/>
            <person name="Clavel T."/>
        </authorList>
    </citation>
    <scope>NUCLEOTIDE SEQUENCE [LARGE SCALE GENOMIC DNA]</scope>
    <source>
        <strain evidence="6 7">CLA-AA-H132</strain>
    </source>
</reference>
<feature type="domain" description="Periplasmic binding protein" evidence="5">
    <location>
        <begin position="66"/>
        <end position="332"/>
    </location>
</feature>
<comment type="subcellular location">
    <subcellularLocation>
        <location evidence="1">Cell envelope</location>
    </subcellularLocation>
</comment>
<dbReference type="Gene3D" id="3.40.50.2300">
    <property type="match status" value="2"/>
</dbReference>
<dbReference type="Pfam" id="PF13407">
    <property type="entry name" value="Peripla_BP_4"/>
    <property type="match status" value="1"/>
</dbReference>
<protein>
    <submittedName>
        <fullName evidence="6">Sugar ABC transporter substrate-binding protein</fullName>
    </submittedName>
</protein>
<dbReference type="CDD" id="cd01536">
    <property type="entry name" value="PBP1_ABC_sugar_binding-like"/>
    <property type="match status" value="1"/>
</dbReference>
<name>A0ABV1FJP3_9FIRM</name>
<dbReference type="PROSITE" id="PS51257">
    <property type="entry name" value="PROKAR_LIPOPROTEIN"/>
    <property type="match status" value="1"/>
</dbReference>
<organism evidence="6 7">
    <name type="scientific">Laedolimicola intestinihominis</name>
    <dbReference type="NCBI Taxonomy" id="3133166"/>
    <lineage>
        <taxon>Bacteria</taxon>
        <taxon>Bacillati</taxon>
        <taxon>Bacillota</taxon>
        <taxon>Clostridia</taxon>
        <taxon>Lachnospirales</taxon>
        <taxon>Lachnospiraceae</taxon>
        <taxon>Laedolimicola</taxon>
    </lineage>
</organism>
<feature type="compositionally biased region" description="Low complexity" evidence="3">
    <location>
        <begin position="31"/>
        <end position="54"/>
    </location>
</feature>
<feature type="chain" id="PRO_5046828597" evidence="4">
    <location>
        <begin position="27"/>
        <end position="371"/>
    </location>
</feature>
<evidence type="ECO:0000256" key="2">
    <source>
        <dbReference type="ARBA" id="ARBA00007639"/>
    </source>
</evidence>
<feature type="region of interest" description="Disordered" evidence="3">
    <location>
        <begin position="28"/>
        <end position="57"/>
    </location>
</feature>
<keyword evidence="7" id="KW-1185">Reference proteome</keyword>